<protein>
    <submittedName>
        <fullName evidence="1">Uncharacterized protein</fullName>
    </submittedName>
</protein>
<proteinExistence type="predicted"/>
<accession>A0A382TSQ9</accession>
<name>A0A382TSQ9_9ZZZZ</name>
<organism evidence="1">
    <name type="scientific">marine metagenome</name>
    <dbReference type="NCBI Taxonomy" id="408172"/>
    <lineage>
        <taxon>unclassified sequences</taxon>
        <taxon>metagenomes</taxon>
        <taxon>ecological metagenomes</taxon>
    </lineage>
</organism>
<evidence type="ECO:0000313" key="1">
    <source>
        <dbReference type="EMBL" id="SVD25069.1"/>
    </source>
</evidence>
<gene>
    <name evidence="1" type="ORF">METZ01_LOCUS377923</name>
</gene>
<dbReference type="AlphaFoldDB" id="A0A382TSQ9"/>
<sequence>MDKSHHERIGRVMFVWVEFHPQRYKIGQDEINLALEDGYEILWDYKYDNGVEFCLKKPVKKTSKVEHDG</sequence>
<dbReference type="EMBL" id="UINC01138865">
    <property type="protein sequence ID" value="SVD25069.1"/>
    <property type="molecule type" value="Genomic_DNA"/>
</dbReference>
<reference evidence="1" key="1">
    <citation type="submission" date="2018-05" db="EMBL/GenBank/DDBJ databases">
        <authorList>
            <person name="Lanie J.A."/>
            <person name="Ng W.-L."/>
            <person name="Kazmierczak K.M."/>
            <person name="Andrzejewski T.M."/>
            <person name="Davidsen T.M."/>
            <person name="Wayne K.J."/>
            <person name="Tettelin H."/>
            <person name="Glass J.I."/>
            <person name="Rusch D."/>
            <person name="Podicherti R."/>
            <person name="Tsui H.-C.T."/>
            <person name="Winkler M.E."/>
        </authorList>
    </citation>
    <scope>NUCLEOTIDE SEQUENCE</scope>
</reference>